<keyword evidence="3" id="KW-1185">Reference proteome</keyword>
<proteinExistence type="predicted"/>
<keyword evidence="1" id="KW-0732">Signal</keyword>
<feature type="chain" id="PRO_5001968870" evidence="1">
    <location>
        <begin position="21"/>
        <end position="174"/>
    </location>
</feature>
<dbReference type="Proteomes" id="UP000030004">
    <property type="component" value="Unassembled WGS sequence"/>
</dbReference>
<dbReference type="AlphaFoldDB" id="A0A0A0ECM5"/>
<protein>
    <submittedName>
        <fullName evidence="2">Uncharacterized protein</fullName>
    </submittedName>
</protein>
<evidence type="ECO:0000313" key="2">
    <source>
        <dbReference type="EMBL" id="KGM48706.1"/>
    </source>
</evidence>
<evidence type="ECO:0000256" key="1">
    <source>
        <dbReference type="SAM" id="SignalP"/>
    </source>
</evidence>
<accession>A0A0A0ECM5</accession>
<organism evidence="2 3">
    <name type="scientific">Pseudooceanicola atlanticus</name>
    <dbReference type="NCBI Taxonomy" id="1461694"/>
    <lineage>
        <taxon>Bacteria</taxon>
        <taxon>Pseudomonadati</taxon>
        <taxon>Pseudomonadota</taxon>
        <taxon>Alphaproteobacteria</taxon>
        <taxon>Rhodobacterales</taxon>
        <taxon>Paracoccaceae</taxon>
        <taxon>Pseudooceanicola</taxon>
    </lineage>
</organism>
<sequence length="174" mass="18599">MMRGLLPLPVLALMALPALADAPQDACLPLTDMAELCLQDTDWATGFWMQGGDGSALTLGNVTLAMSRDWTGRDADAEDREGEIEAVVAGVTSSYPEARVIPLDRIDMPGFVVYRSAVDFGADAAGLRGAIYAIADVPGPDDHFLPLLSDVDLTADLYELHATALRALRIKEPE</sequence>
<comment type="caution">
    <text evidence="2">The sequence shown here is derived from an EMBL/GenBank/DDBJ whole genome shotgun (WGS) entry which is preliminary data.</text>
</comment>
<dbReference type="RefSeq" id="WP_043747482.1">
    <property type="nucleotide sequence ID" value="NZ_AQQX01000003.1"/>
</dbReference>
<feature type="signal peptide" evidence="1">
    <location>
        <begin position="1"/>
        <end position="20"/>
    </location>
</feature>
<dbReference type="STRING" id="1461694.ATO9_08260"/>
<name>A0A0A0ECM5_9RHOB</name>
<reference evidence="2 3" key="1">
    <citation type="journal article" date="2015" name="Antonie Van Leeuwenhoek">
        <title>Pseudooceanicola atlanticus gen. nov. sp. nov., isolated from surface seawater of the Atlantic Ocean and reclassification of Oceanicola batsensis, Oceanicola marinus, Oceanicola nitratireducens, Oceanicola nanhaiensis, Oceanicola antarcticus and Oceanicola flagellatus, as Pseudooceanicola batsensis comb. nov., Pseudooceanicola marinus comb. nov., Pseudooceanicola nitratireducens comb. nov., Pseudooceanicola nanhaiensis comb. nov., Pseudooceanicola antarcticus comb. nov., and Pseudooceanicola flagellatus comb. nov.</title>
        <authorList>
            <person name="Lai Q."/>
            <person name="Li G."/>
            <person name="Liu X."/>
            <person name="Du Y."/>
            <person name="Sun F."/>
            <person name="Shao Z."/>
        </authorList>
    </citation>
    <scope>NUCLEOTIDE SEQUENCE [LARGE SCALE GENOMIC DNA]</scope>
    <source>
        <strain evidence="2 3">22II-s11g</strain>
    </source>
</reference>
<evidence type="ECO:0000313" key="3">
    <source>
        <dbReference type="Proteomes" id="UP000030004"/>
    </source>
</evidence>
<gene>
    <name evidence="2" type="ORF">ATO9_08260</name>
</gene>
<dbReference type="EMBL" id="AQQX01000003">
    <property type="protein sequence ID" value="KGM48706.1"/>
    <property type="molecule type" value="Genomic_DNA"/>
</dbReference>